<dbReference type="Proteomes" id="UP000515498">
    <property type="component" value="Chromosome"/>
</dbReference>
<dbReference type="EMBL" id="CP059894">
    <property type="protein sequence ID" value="QNJ96394.1"/>
    <property type="molecule type" value="Genomic_DNA"/>
</dbReference>
<dbReference type="KEGG" id="mflu:HZU40_30260"/>
<protein>
    <submittedName>
        <fullName evidence="1">Uncharacterized protein</fullName>
    </submittedName>
</protein>
<dbReference type="AlphaFoldDB" id="A0A7G8PPX8"/>
<sequence length="422" mass="45879">MLSAETAQTALEVLHWRLACEALQDLDAVAAPQAWASLETYLRHQVRDRLGAIVAGLVAEAVVLERRTAAGHDLGDIRRDLLRLRARYLQVETVLDFYGDAINTRTNSVMSDLLRGYDTLASDSMARTLEPLGLDAPPALVYVDKGLGAAILRAGVRLWDAAHASPAAAIKLTRHNLSFPTAMLHETGHQVAHQTGWNSELADLLMARLAPRSREVAEYWSAWSSEIAADVHAFGQAGWTPVFALANVVDGSTSQVYRILPGDPHPYPLIRVLFNVAMCHSWFGPGPWDRLATAWLARHPVERAPEGAAGITRVSIAAMGDILDICTRVPMHAFHGVPFTAVVDPRRVSPAALASFAAASGDSLGTSSYLRRRDPLRVFAVLAGRTLEDPVRAGEHRSRLRRWVADLGADNQSLSNPSDKAA</sequence>
<gene>
    <name evidence="1" type="ORF">HZU40_30260</name>
</gene>
<name>A0A7G8PPX8_9MYCO</name>
<reference evidence="1 2" key="1">
    <citation type="submission" date="2020-07" db="EMBL/GenBank/DDBJ databases">
        <title>Draft genome sequence of four isobutane-metabolizing strains capable of cometabolically degrading diverse ether contaminants.</title>
        <authorList>
            <person name="Chen W."/>
            <person name="Faulkner N."/>
            <person name="Smith C."/>
            <person name="Hyman M."/>
        </authorList>
    </citation>
    <scope>NUCLEOTIDE SEQUENCE [LARGE SCALE GENOMIC DNA]</scope>
    <source>
        <strain evidence="1 2">2A</strain>
    </source>
</reference>
<organism evidence="1 2">
    <name type="scientific">Mycolicibacterium fluoranthenivorans</name>
    <dbReference type="NCBI Taxonomy" id="258505"/>
    <lineage>
        <taxon>Bacteria</taxon>
        <taxon>Bacillati</taxon>
        <taxon>Actinomycetota</taxon>
        <taxon>Actinomycetes</taxon>
        <taxon>Mycobacteriales</taxon>
        <taxon>Mycobacteriaceae</taxon>
        <taxon>Mycolicibacterium</taxon>
    </lineage>
</organism>
<accession>A0A7G8PPX8</accession>
<evidence type="ECO:0000313" key="1">
    <source>
        <dbReference type="EMBL" id="QNJ96394.1"/>
    </source>
</evidence>
<evidence type="ECO:0000313" key="2">
    <source>
        <dbReference type="Proteomes" id="UP000515498"/>
    </source>
</evidence>
<proteinExistence type="predicted"/>